<dbReference type="AlphaFoldDB" id="A0A178HSV5"/>
<keyword evidence="2" id="KW-1003">Cell membrane</keyword>
<evidence type="ECO:0000313" key="9">
    <source>
        <dbReference type="EMBL" id="OAM75717.1"/>
    </source>
</evidence>
<dbReference type="Pfam" id="PF13145">
    <property type="entry name" value="Rotamase_2"/>
    <property type="match status" value="1"/>
</dbReference>
<feature type="domain" description="PpiC" evidence="8">
    <location>
        <begin position="249"/>
        <end position="363"/>
    </location>
</feature>
<dbReference type="InterPro" id="IPR027304">
    <property type="entry name" value="Trigger_fact/SurA_dom_sf"/>
</dbReference>
<evidence type="ECO:0000259" key="8">
    <source>
        <dbReference type="Pfam" id="PF13145"/>
    </source>
</evidence>
<evidence type="ECO:0000256" key="5">
    <source>
        <dbReference type="ARBA" id="ARBA00023136"/>
    </source>
</evidence>
<keyword evidence="4" id="KW-1133">Transmembrane helix</keyword>
<dbReference type="Proteomes" id="UP000078389">
    <property type="component" value="Unassembled WGS sequence"/>
</dbReference>
<dbReference type="EMBL" id="LVVY01000106">
    <property type="protein sequence ID" value="OAM75717.1"/>
    <property type="molecule type" value="Genomic_DNA"/>
</dbReference>
<name>A0A178HSV5_9HYPH</name>
<accession>A0A178HSV5</accession>
<evidence type="ECO:0000256" key="2">
    <source>
        <dbReference type="ARBA" id="ARBA00022475"/>
    </source>
</evidence>
<keyword evidence="3" id="KW-0812">Transmembrane</keyword>
<dbReference type="OrthoDB" id="9768393at2"/>
<evidence type="ECO:0000256" key="4">
    <source>
        <dbReference type="ARBA" id="ARBA00022989"/>
    </source>
</evidence>
<keyword evidence="10" id="KW-1185">Reference proteome</keyword>
<sequence length="624" mass="66664">MLDGLRDFAKSWPGKILGAFLLVGVAGFGINNVIVDLGSNTVARVGNEEINAREFLRAYQSQINAMSSQLGTVPTTSQAEAMGIPSAVLLRLSEGAALDGLADQFGLGVSDARLGQMLREDPTFHGTLGTFEPAIFSQTLQRAGWTEAEYFEARASEARRGQLIDTLFAGVALPAVAGDLINDYAAATRTIDYITLTDANVETPAEPTEEELAAYLAEHQAEYRTVETRQVEMLDLSLASLAATKTFEDAEIAAEYERVKDTLTTPERRTIEQVALNTPERQALFEQGLAAGTDFATLASEAGVTPSSLGTLARSQVTDSRLAEAAFGLPEGGFAIIGGIGGQRAVHVAAIESQGEPTLEEARADIITRLGTNAAREEISDILDQIEELRAAFQPLDEIGERFGLPVYEANVTASGAELSVLPNLPASEYSRVAQAIFRAQDGQLIPSVPLGGNAHLWFDLKNIEPARDQTLDEVRDQISAAISEQRNNEALMALGETIVTRLQNGEALADIAMELNTFPQISSPFERFGSADGFIDGTLASAVFAGGPDHKGSVVTESGEFIVFEVVDAAAPADPLEAQVQASLDSEARNAVYGEFVSALRDDAGLRVNQQALRQLLIQNFGE</sequence>
<evidence type="ECO:0000256" key="1">
    <source>
        <dbReference type="ARBA" id="ARBA00004401"/>
    </source>
</evidence>
<dbReference type="Pfam" id="PF13624">
    <property type="entry name" value="SurA_N_3"/>
    <property type="match status" value="1"/>
</dbReference>
<dbReference type="GO" id="GO:0003755">
    <property type="term" value="F:peptidyl-prolyl cis-trans isomerase activity"/>
    <property type="evidence" value="ECO:0007669"/>
    <property type="project" value="InterPro"/>
</dbReference>
<comment type="similarity">
    <text evidence="7">Belongs to the PpiD chaperone family.</text>
</comment>
<dbReference type="InterPro" id="IPR000297">
    <property type="entry name" value="PPIase_PpiC"/>
</dbReference>
<evidence type="ECO:0000313" key="10">
    <source>
        <dbReference type="Proteomes" id="UP000078389"/>
    </source>
</evidence>
<dbReference type="GO" id="GO:0005886">
    <property type="term" value="C:plasma membrane"/>
    <property type="evidence" value="ECO:0007669"/>
    <property type="project" value="UniProtKB-SubCell"/>
</dbReference>
<protein>
    <recommendedName>
        <fullName evidence="8">PpiC domain-containing protein</fullName>
    </recommendedName>
</protein>
<evidence type="ECO:0000256" key="7">
    <source>
        <dbReference type="ARBA" id="ARBA00038408"/>
    </source>
</evidence>
<dbReference type="RefSeq" id="WP_067458255.1">
    <property type="nucleotide sequence ID" value="NZ_LVVY01000106.1"/>
</dbReference>
<keyword evidence="6" id="KW-0143">Chaperone</keyword>
<dbReference type="PANTHER" id="PTHR47529">
    <property type="entry name" value="PEPTIDYL-PROLYL CIS-TRANS ISOMERASE D"/>
    <property type="match status" value="1"/>
</dbReference>
<comment type="subcellular location">
    <subcellularLocation>
        <location evidence="1">Cell membrane</location>
        <topology evidence="1">Single-pass type II membrane protein</topology>
    </subcellularLocation>
</comment>
<organism evidence="9 10">
    <name type="scientific">Devosia elaeis</name>
    <dbReference type="NCBI Taxonomy" id="1770058"/>
    <lineage>
        <taxon>Bacteria</taxon>
        <taxon>Pseudomonadati</taxon>
        <taxon>Pseudomonadota</taxon>
        <taxon>Alphaproteobacteria</taxon>
        <taxon>Hyphomicrobiales</taxon>
        <taxon>Devosiaceae</taxon>
        <taxon>Devosia</taxon>
    </lineage>
</organism>
<gene>
    <name evidence="9" type="ORF">A3840_14490</name>
</gene>
<evidence type="ECO:0000256" key="6">
    <source>
        <dbReference type="ARBA" id="ARBA00023186"/>
    </source>
</evidence>
<reference evidence="9 10" key="1">
    <citation type="submission" date="2016-03" db="EMBL/GenBank/DDBJ databases">
        <title>Genome sequencing of Devosia sp. S37.</title>
        <authorList>
            <person name="Mohd Nor M."/>
        </authorList>
    </citation>
    <scope>NUCLEOTIDE SEQUENCE [LARGE SCALE GENOMIC DNA]</scope>
    <source>
        <strain evidence="9 10">S37</strain>
    </source>
</reference>
<proteinExistence type="inferred from homology"/>
<dbReference type="SUPFAM" id="SSF109998">
    <property type="entry name" value="Triger factor/SurA peptide-binding domain-like"/>
    <property type="match status" value="1"/>
</dbReference>
<comment type="caution">
    <text evidence="9">The sequence shown here is derived from an EMBL/GenBank/DDBJ whole genome shotgun (WGS) entry which is preliminary data.</text>
</comment>
<keyword evidence="5" id="KW-0472">Membrane</keyword>
<evidence type="ECO:0000256" key="3">
    <source>
        <dbReference type="ARBA" id="ARBA00022692"/>
    </source>
</evidence>
<dbReference type="STRING" id="1770058.A3840_14490"/>
<dbReference type="InterPro" id="IPR052029">
    <property type="entry name" value="PpiD_chaperone"/>
</dbReference>
<dbReference type="PANTHER" id="PTHR47529:SF1">
    <property type="entry name" value="PERIPLASMIC CHAPERONE PPID"/>
    <property type="match status" value="1"/>
</dbReference>